<name>A0AA38FNQ9_TAXCH</name>
<evidence type="ECO:0008006" key="5">
    <source>
        <dbReference type="Google" id="ProtNLM"/>
    </source>
</evidence>
<dbReference type="PANTHER" id="PTHR46207:SF1">
    <property type="entry name" value="PROTEIN RCC2"/>
    <property type="match status" value="1"/>
</dbReference>
<reference evidence="3 4" key="1">
    <citation type="journal article" date="2021" name="Nat. Plants">
        <title>The Taxus genome provides insights into paclitaxel biosynthesis.</title>
        <authorList>
            <person name="Xiong X."/>
            <person name="Gou J."/>
            <person name="Liao Q."/>
            <person name="Li Y."/>
            <person name="Zhou Q."/>
            <person name="Bi G."/>
            <person name="Li C."/>
            <person name="Du R."/>
            <person name="Wang X."/>
            <person name="Sun T."/>
            <person name="Guo L."/>
            <person name="Liang H."/>
            <person name="Lu P."/>
            <person name="Wu Y."/>
            <person name="Zhang Z."/>
            <person name="Ro D.K."/>
            <person name="Shang Y."/>
            <person name="Huang S."/>
            <person name="Yan J."/>
        </authorList>
    </citation>
    <scope>NUCLEOTIDE SEQUENCE [LARGE SCALE GENOMIC DNA]</scope>
    <source>
        <strain evidence="3">Ta-2019</strain>
    </source>
</reference>
<dbReference type="AlphaFoldDB" id="A0AA38FNQ9"/>
<feature type="repeat" description="RCC1" evidence="1">
    <location>
        <begin position="1"/>
        <end position="51"/>
    </location>
</feature>
<dbReference type="EMBL" id="JAHRHJ020000007">
    <property type="protein sequence ID" value="KAH9307674.1"/>
    <property type="molecule type" value="Genomic_DNA"/>
</dbReference>
<accession>A0AA38FNQ9</accession>
<feature type="non-terminal residue" evidence="3">
    <location>
        <position position="292"/>
    </location>
</feature>
<dbReference type="PROSITE" id="PS50012">
    <property type="entry name" value="RCC1_3"/>
    <property type="match status" value="2"/>
</dbReference>
<feature type="compositionally biased region" description="Acidic residues" evidence="2">
    <location>
        <begin position="224"/>
        <end position="248"/>
    </location>
</feature>
<comment type="caution">
    <text evidence="3">The sequence shown here is derived from an EMBL/GenBank/DDBJ whole genome shotgun (WGS) entry which is preliminary data.</text>
</comment>
<evidence type="ECO:0000313" key="4">
    <source>
        <dbReference type="Proteomes" id="UP000824469"/>
    </source>
</evidence>
<proteinExistence type="predicted"/>
<gene>
    <name evidence="3" type="ORF">KI387_035585</name>
</gene>
<protein>
    <recommendedName>
        <fullName evidence="5">Regulator of chromosome condensation</fullName>
    </recommendedName>
</protein>
<dbReference type="Pfam" id="PF00415">
    <property type="entry name" value="RCC1"/>
    <property type="match status" value="2"/>
</dbReference>
<dbReference type="PANTHER" id="PTHR46207">
    <property type="entry name" value="PROTEIN RCC2"/>
    <property type="match status" value="1"/>
</dbReference>
<dbReference type="OMA" id="THNICGA"/>
<dbReference type="Proteomes" id="UP000824469">
    <property type="component" value="Unassembled WGS sequence"/>
</dbReference>
<dbReference type="InterPro" id="IPR009091">
    <property type="entry name" value="RCC1/BLIP-II"/>
</dbReference>
<feature type="compositionally biased region" description="Basic residues" evidence="2">
    <location>
        <begin position="254"/>
        <end position="264"/>
    </location>
</feature>
<feature type="compositionally biased region" description="Basic residues" evidence="2">
    <location>
        <begin position="275"/>
        <end position="292"/>
    </location>
</feature>
<evidence type="ECO:0000313" key="3">
    <source>
        <dbReference type="EMBL" id="KAH9307674.1"/>
    </source>
</evidence>
<evidence type="ECO:0000256" key="2">
    <source>
        <dbReference type="SAM" id="MobiDB-lite"/>
    </source>
</evidence>
<dbReference type="Gene3D" id="2.130.10.30">
    <property type="entry name" value="Regulator of chromosome condensation 1/beta-lactamase-inhibitor protein II"/>
    <property type="match status" value="1"/>
</dbReference>
<dbReference type="GO" id="GO:0031267">
    <property type="term" value="F:small GTPase binding"/>
    <property type="evidence" value="ECO:0007669"/>
    <property type="project" value="TreeGrafter"/>
</dbReference>
<keyword evidence="4" id="KW-1185">Reference proteome</keyword>
<dbReference type="SUPFAM" id="SSF50985">
    <property type="entry name" value="RCC1/BLIP-II"/>
    <property type="match status" value="1"/>
</dbReference>
<feature type="repeat" description="RCC1" evidence="1">
    <location>
        <begin position="97"/>
        <end position="150"/>
    </location>
</feature>
<evidence type="ECO:0000256" key="1">
    <source>
        <dbReference type="PROSITE-ProRule" id="PRU00235"/>
    </source>
</evidence>
<sequence>WGYGGYGRLGHREQKDEWSPRMVEMFQRSNVLPPTAVVAAGSAHSACTAGGGQLYMWGRVKQTGDNWMYPKPVFDLSGWIIRCMDFGYTHNICGADDSCIGWGVSQNGELGFGPLGPKSSANPKKIDILDGMHVLSVACGFAHSLIVVDRTNMADRIEKFDVFDGESRSEDVVEAEEKVLNKTPPVNKSGKKRKVGSDDAPAEASVKSEKKPRKKVSKKKDLSDSENSDDDAGDDDDDGDDNYSEEDTNGSLKSRGKNRGRGRGANRGASTGRGKSSRARGKGKAAKSGKVR</sequence>
<dbReference type="GO" id="GO:0016020">
    <property type="term" value="C:membrane"/>
    <property type="evidence" value="ECO:0007669"/>
    <property type="project" value="TreeGrafter"/>
</dbReference>
<dbReference type="InterPro" id="IPR028641">
    <property type="entry name" value="RCC2"/>
</dbReference>
<dbReference type="InterPro" id="IPR000408">
    <property type="entry name" value="Reg_chr_condens"/>
</dbReference>
<feature type="region of interest" description="Disordered" evidence="2">
    <location>
        <begin position="171"/>
        <end position="292"/>
    </location>
</feature>
<organism evidence="3 4">
    <name type="scientific">Taxus chinensis</name>
    <name type="common">Chinese yew</name>
    <name type="synonym">Taxus wallichiana var. chinensis</name>
    <dbReference type="NCBI Taxonomy" id="29808"/>
    <lineage>
        <taxon>Eukaryota</taxon>
        <taxon>Viridiplantae</taxon>
        <taxon>Streptophyta</taxon>
        <taxon>Embryophyta</taxon>
        <taxon>Tracheophyta</taxon>
        <taxon>Spermatophyta</taxon>
        <taxon>Pinopsida</taxon>
        <taxon>Pinidae</taxon>
        <taxon>Conifers II</taxon>
        <taxon>Cupressales</taxon>
        <taxon>Taxaceae</taxon>
        <taxon>Taxus</taxon>
    </lineage>
</organism>
<feature type="compositionally biased region" description="Basic and acidic residues" evidence="2">
    <location>
        <begin position="171"/>
        <end position="180"/>
    </location>
</feature>